<dbReference type="EMBL" id="CAJOBA010097318">
    <property type="protein sequence ID" value="CAF4507928.1"/>
    <property type="molecule type" value="Genomic_DNA"/>
</dbReference>
<organism evidence="3 4">
    <name type="scientific">Didymodactylos carnosus</name>
    <dbReference type="NCBI Taxonomy" id="1234261"/>
    <lineage>
        <taxon>Eukaryota</taxon>
        <taxon>Metazoa</taxon>
        <taxon>Spiralia</taxon>
        <taxon>Gnathifera</taxon>
        <taxon>Rotifera</taxon>
        <taxon>Eurotatoria</taxon>
        <taxon>Bdelloidea</taxon>
        <taxon>Philodinida</taxon>
        <taxon>Philodinidae</taxon>
        <taxon>Didymodactylos</taxon>
    </lineage>
</organism>
<accession>A0A8S2XP29</accession>
<feature type="region of interest" description="Disordered" evidence="1">
    <location>
        <begin position="1"/>
        <end position="25"/>
    </location>
</feature>
<dbReference type="AlphaFoldDB" id="A0A8S2XP29"/>
<dbReference type="Proteomes" id="UP000682733">
    <property type="component" value="Unassembled WGS sequence"/>
</dbReference>
<comment type="caution">
    <text evidence="3">The sequence shown here is derived from an EMBL/GenBank/DDBJ whole genome shotgun (WGS) entry which is preliminary data.</text>
</comment>
<proteinExistence type="predicted"/>
<name>A0A8S2XP29_9BILA</name>
<protein>
    <submittedName>
        <fullName evidence="3">Uncharacterized protein</fullName>
    </submittedName>
</protein>
<evidence type="ECO:0000256" key="1">
    <source>
        <dbReference type="SAM" id="MobiDB-lite"/>
    </source>
</evidence>
<evidence type="ECO:0000313" key="3">
    <source>
        <dbReference type="EMBL" id="CAF4507928.1"/>
    </source>
</evidence>
<evidence type="ECO:0000313" key="2">
    <source>
        <dbReference type="EMBL" id="CAF1655907.1"/>
    </source>
</evidence>
<dbReference type="EMBL" id="CAJNOK010067965">
    <property type="protein sequence ID" value="CAF1655907.1"/>
    <property type="molecule type" value="Genomic_DNA"/>
</dbReference>
<dbReference type="Proteomes" id="UP000677228">
    <property type="component" value="Unassembled WGS sequence"/>
</dbReference>
<gene>
    <name evidence="2" type="ORF">OVA965_LOCUS45067</name>
    <name evidence="3" type="ORF">TMI583_LOCUS48238</name>
</gene>
<reference evidence="3" key="1">
    <citation type="submission" date="2021-02" db="EMBL/GenBank/DDBJ databases">
        <authorList>
            <person name="Nowell W R."/>
        </authorList>
    </citation>
    <scope>NUCLEOTIDE SEQUENCE</scope>
</reference>
<evidence type="ECO:0000313" key="4">
    <source>
        <dbReference type="Proteomes" id="UP000682733"/>
    </source>
</evidence>
<feature type="non-terminal residue" evidence="3">
    <location>
        <position position="1"/>
    </location>
</feature>
<sequence length="25" mass="2845">EVMAANIDRDRKRLECPSPPTVSFL</sequence>